<feature type="domain" description="F-box" evidence="1">
    <location>
        <begin position="8"/>
        <end position="56"/>
    </location>
</feature>
<dbReference type="RefSeq" id="XP_034237770.1">
    <property type="nucleotide sequence ID" value="XM_034381879.1"/>
</dbReference>
<gene>
    <name evidence="3" type="primary">LOC117643161</name>
</gene>
<dbReference type="Pfam" id="PF12937">
    <property type="entry name" value="F-box-like"/>
    <property type="match status" value="1"/>
</dbReference>
<accession>A0A6P8YL35</accession>
<proteinExistence type="predicted"/>
<dbReference type="Proteomes" id="UP000515158">
    <property type="component" value="Unplaced"/>
</dbReference>
<evidence type="ECO:0000313" key="3">
    <source>
        <dbReference type="RefSeq" id="XP_034237770.1"/>
    </source>
</evidence>
<organism evidence="3">
    <name type="scientific">Thrips palmi</name>
    <name type="common">Melon thrips</name>
    <dbReference type="NCBI Taxonomy" id="161013"/>
    <lineage>
        <taxon>Eukaryota</taxon>
        <taxon>Metazoa</taxon>
        <taxon>Ecdysozoa</taxon>
        <taxon>Arthropoda</taxon>
        <taxon>Hexapoda</taxon>
        <taxon>Insecta</taxon>
        <taxon>Pterygota</taxon>
        <taxon>Neoptera</taxon>
        <taxon>Paraneoptera</taxon>
        <taxon>Thysanoptera</taxon>
        <taxon>Terebrantia</taxon>
        <taxon>Thripoidea</taxon>
        <taxon>Thripidae</taxon>
        <taxon>Thrips</taxon>
    </lineage>
</organism>
<dbReference type="InParanoid" id="A0A6P8YL35"/>
<dbReference type="InterPro" id="IPR001810">
    <property type="entry name" value="F-box_dom"/>
</dbReference>
<dbReference type="AlphaFoldDB" id="A0A6P8YL35"/>
<evidence type="ECO:0000259" key="1">
    <source>
        <dbReference type="PROSITE" id="PS50181"/>
    </source>
</evidence>
<dbReference type="GeneID" id="117643161"/>
<dbReference type="SUPFAM" id="SSF81383">
    <property type="entry name" value="F-box domain"/>
    <property type="match status" value="1"/>
</dbReference>
<dbReference type="InterPro" id="IPR032675">
    <property type="entry name" value="LRR_dom_sf"/>
</dbReference>
<dbReference type="PROSITE" id="PS50181">
    <property type="entry name" value="FBOX"/>
    <property type="match status" value="1"/>
</dbReference>
<reference evidence="3" key="1">
    <citation type="submission" date="2025-08" db="UniProtKB">
        <authorList>
            <consortium name="RefSeq"/>
        </authorList>
    </citation>
    <scope>IDENTIFICATION</scope>
    <source>
        <tissue evidence="3">Total insect</tissue>
    </source>
</reference>
<dbReference type="InterPro" id="IPR036047">
    <property type="entry name" value="F-box-like_dom_sf"/>
</dbReference>
<dbReference type="KEGG" id="tpal:117643161"/>
<sequence length="306" mass="34780">MACQDNATVGVDDLPDELLVLVFSKLADGATLLDVLPLVCKRWCRLACDPASWAGVRIVVGDLEGHEARVLLHAPAAKTLEFGLTYSISDHFRMRALRSALRRSRVAVHGTISIPEETSVFLQEKYWGDPGISIANFLARQKDLRELRLFLWHIDEDRILLVIATLRRLHKLDLVTVQDLQYEDQLAEGLPELRELWLRSSPRPPRHYWYYQRSPTVGLLADLVRGARALRVLHTDVPHGWDLEACLELHGLQRLTLFSRSGTYYTHDQLDQLEHQLDQLVSEFASQMPDVDLQVLVVGLDRSGLA</sequence>
<evidence type="ECO:0000313" key="2">
    <source>
        <dbReference type="Proteomes" id="UP000515158"/>
    </source>
</evidence>
<name>A0A6P8YL35_THRPL</name>
<protein>
    <submittedName>
        <fullName evidence="3">Uncharacterized protein LOC117643161</fullName>
    </submittedName>
</protein>
<dbReference type="Gene3D" id="3.80.10.10">
    <property type="entry name" value="Ribonuclease Inhibitor"/>
    <property type="match status" value="1"/>
</dbReference>
<keyword evidence="2" id="KW-1185">Reference proteome</keyword>